<dbReference type="SUPFAM" id="SSF48179">
    <property type="entry name" value="6-phosphogluconate dehydrogenase C-terminal domain-like"/>
    <property type="match status" value="1"/>
</dbReference>
<dbReference type="GO" id="GO:0019521">
    <property type="term" value="P:D-gluconate metabolic process"/>
    <property type="evidence" value="ECO:0007669"/>
    <property type="project" value="UniProtKB-KW"/>
</dbReference>
<comment type="function">
    <text evidence="1 12">Catalyzes the oxidative decarboxylation of 6-phosphogluconate to ribulose 5-phosphate and CO(2), with concomitant reduction of NADP to NADPH.</text>
</comment>
<evidence type="ECO:0000313" key="18">
    <source>
        <dbReference type="EMBL" id="KRP32291.1"/>
    </source>
</evidence>
<gene>
    <name evidence="18" type="ORF">ABS32_04250</name>
</gene>
<feature type="binding site" description="in other chain" evidence="14">
    <location>
        <position position="291"/>
    </location>
    <ligand>
        <name>substrate</name>
        <note>ligand shared between dimeric partners</note>
    </ligand>
</feature>
<dbReference type="InterPro" id="IPR006114">
    <property type="entry name" value="6PGDH_C"/>
</dbReference>
<evidence type="ECO:0000313" key="19">
    <source>
        <dbReference type="Proteomes" id="UP000051557"/>
    </source>
</evidence>
<dbReference type="GO" id="GO:0004616">
    <property type="term" value="F:phosphogluconate dehydrogenase (decarboxylating) activity"/>
    <property type="evidence" value="ECO:0007669"/>
    <property type="project" value="UniProtKB-EC"/>
</dbReference>
<dbReference type="PIRSF" id="PIRSF000109">
    <property type="entry name" value="6PGD"/>
    <property type="match status" value="1"/>
</dbReference>
<feature type="binding site" evidence="15">
    <location>
        <begin position="13"/>
        <end position="18"/>
    </location>
    <ligand>
        <name>NADP(+)</name>
        <dbReference type="ChEBI" id="CHEBI:58349"/>
    </ligand>
</feature>
<comment type="caution">
    <text evidence="18">The sequence shown here is derived from an EMBL/GenBank/DDBJ whole genome shotgun (WGS) entry which is preliminary data.</text>
</comment>
<evidence type="ECO:0000256" key="3">
    <source>
        <dbReference type="ARBA" id="ARBA00008419"/>
    </source>
</evidence>
<keyword evidence="10 12" id="KW-0570">Pentose shunt</keyword>
<dbReference type="Proteomes" id="UP000051557">
    <property type="component" value="Unassembled WGS sequence"/>
</dbReference>
<evidence type="ECO:0000256" key="9">
    <source>
        <dbReference type="ARBA" id="ARBA00023064"/>
    </source>
</evidence>
<keyword evidence="9 16" id="KW-0311">Gluconate utilization</keyword>
<dbReference type="SUPFAM" id="SSF51735">
    <property type="entry name" value="NAD(P)-binding Rossmann-fold domains"/>
    <property type="match status" value="1"/>
</dbReference>
<dbReference type="PRINTS" id="PR00076">
    <property type="entry name" value="6PGDHDRGNASE"/>
</dbReference>
<sequence>MANEPQGDLALIGLAVMGQNLILNMNDHGYTIVAFNRTVSKVDDFLANQAKGTKVLGAHSIQEMVAKLKRPRRVMLLVKAGQPVDDFIQELLPVLEKGDIIIDGGNSLFEDTNRRQKEVEAKGLLYIGTGVSGGEEGARRGPSIMPGGSPAAWPFLKKIFQDISAKVEGGVPCCDWVGEQGAGHYVKMVHNGIEYGDMQLICEAYNLMRNGLGMSADEMHTVFADWNKGELDSYLIEISRDILAKKDADGSPLVDKILDTAGQKGTGKWTVINSQDLGIPITLMAEAVYARCVSALKDERVAAAKKLKGPKPLLPAAKDPEKKKAFIGEIRDALYASKIVSYAQGYMLMRAAAKEYKWNLNYGGIALMWRGGCIIRSRFLGKIKEAYDKNPKLSNLLLDDYFRGEVKKSQKGWRTVVAAAAKRGIPVPAFSTALAFFDSYRSAVLPANLLQAQRDYFGAHTYERVDKPRGEFFHTNWTGHGGTTASSTYNV</sequence>
<comment type="pathway">
    <text evidence="2 12 16">Carbohydrate degradation; pentose phosphate pathway; D-ribulose 5-phosphate from D-glucose 6-phosphate (oxidative stage): step 3/3.</text>
</comment>
<organism evidence="18 19">
    <name type="scientific">Verrucomicrobia subdivision 6 bacterium BACL9 MAG-120820-bin42</name>
    <dbReference type="NCBI Taxonomy" id="1655634"/>
    <lineage>
        <taxon>Bacteria</taxon>
        <taxon>Pseudomonadati</taxon>
        <taxon>Verrucomicrobiota</taxon>
        <taxon>Verrucomicrobiia</taxon>
        <taxon>Verrucomicrobiales</taxon>
        <taxon>Verrucomicrobia subdivision 6</taxon>
    </lineage>
</organism>
<name>A0A0R2XDA6_9BACT</name>
<feature type="active site" description="Proton acceptor" evidence="13">
    <location>
        <position position="187"/>
    </location>
</feature>
<dbReference type="GO" id="GO:0050661">
    <property type="term" value="F:NADP binding"/>
    <property type="evidence" value="ECO:0007669"/>
    <property type="project" value="InterPro"/>
</dbReference>
<feature type="binding site" description="in other chain" evidence="14">
    <location>
        <begin position="190"/>
        <end position="191"/>
    </location>
    <ligand>
        <name>substrate</name>
        <note>ligand shared between dimeric partners</note>
    </ligand>
</feature>
<feature type="binding site" evidence="15">
    <location>
        <position position="106"/>
    </location>
    <ligand>
        <name>NADP(+)</name>
        <dbReference type="ChEBI" id="CHEBI:58349"/>
    </ligand>
</feature>
<dbReference type="EMBL" id="LIDM01000138">
    <property type="protein sequence ID" value="KRP32291.1"/>
    <property type="molecule type" value="Genomic_DNA"/>
</dbReference>
<reference evidence="18 19" key="1">
    <citation type="submission" date="2015-10" db="EMBL/GenBank/DDBJ databases">
        <title>Metagenome-Assembled Genomes uncover a global brackish microbiome.</title>
        <authorList>
            <person name="Hugerth L.W."/>
            <person name="Larsson J."/>
            <person name="Alneberg J."/>
            <person name="Lindh M.V."/>
            <person name="Legrand C."/>
            <person name="Pinhassi J."/>
            <person name="Andersson A.F."/>
        </authorList>
    </citation>
    <scope>NUCLEOTIDE SEQUENCE [LARGE SCALE GENOMIC DNA]</scope>
    <source>
        <strain evidence="18">BACL9 MAG-120820-bin42</strain>
    </source>
</reference>
<dbReference type="Pfam" id="PF03446">
    <property type="entry name" value="NAD_binding_2"/>
    <property type="match status" value="1"/>
</dbReference>
<keyword evidence="7 12" id="KW-0521">NADP</keyword>
<evidence type="ECO:0000256" key="7">
    <source>
        <dbReference type="ARBA" id="ARBA00022857"/>
    </source>
</evidence>
<dbReference type="InterPro" id="IPR006183">
    <property type="entry name" value="Pgluconate_DH"/>
</dbReference>
<evidence type="ECO:0000256" key="11">
    <source>
        <dbReference type="ARBA" id="ARBA00048640"/>
    </source>
</evidence>
<feature type="domain" description="6-phosphogluconate dehydrogenase C-terminal" evidence="17">
    <location>
        <begin position="183"/>
        <end position="478"/>
    </location>
</feature>
<evidence type="ECO:0000256" key="13">
    <source>
        <dbReference type="PIRSR" id="PIRSR000109-1"/>
    </source>
</evidence>
<evidence type="ECO:0000256" key="1">
    <source>
        <dbReference type="ARBA" id="ARBA00002526"/>
    </source>
</evidence>
<evidence type="ECO:0000256" key="4">
    <source>
        <dbReference type="ARBA" id="ARBA00011738"/>
    </source>
</evidence>
<dbReference type="InterPro" id="IPR006115">
    <property type="entry name" value="6PGDH_NADP-bd"/>
</dbReference>
<dbReference type="Gene3D" id="3.40.50.720">
    <property type="entry name" value="NAD(P)-binding Rossmann-like Domain"/>
    <property type="match status" value="1"/>
</dbReference>
<dbReference type="InterPro" id="IPR006184">
    <property type="entry name" value="6PGdom_BS"/>
</dbReference>
<feature type="binding site" evidence="15">
    <location>
        <begin position="36"/>
        <end position="38"/>
    </location>
    <ligand>
        <name>NADP(+)</name>
        <dbReference type="ChEBI" id="CHEBI:58349"/>
    </ligand>
</feature>
<dbReference type="UniPathway" id="UPA00115">
    <property type="reaction ID" value="UER00410"/>
</dbReference>
<dbReference type="InterPro" id="IPR036291">
    <property type="entry name" value="NAD(P)-bd_dom_sf"/>
</dbReference>
<dbReference type="AlphaFoldDB" id="A0A0R2XDA6"/>
<dbReference type="SMART" id="SM01350">
    <property type="entry name" value="6PGD"/>
    <property type="match status" value="1"/>
</dbReference>
<feature type="active site" description="Proton donor" evidence="13">
    <location>
        <position position="194"/>
    </location>
</feature>
<feature type="binding site" description="in other chain" evidence="14">
    <location>
        <position position="264"/>
    </location>
    <ligand>
        <name>substrate</name>
        <note>ligand shared between dimeric partners</note>
    </ligand>
</feature>
<comment type="catalytic activity">
    <reaction evidence="11 12 16">
        <text>6-phospho-D-gluconate + NADP(+) = D-ribulose 5-phosphate + CO2 + NADPH</text>
        <dbReference type="Rhea" id="RHEA:10116"/>
        <dbReference type="ChEBI" id="CHEBI:16526"/>
        <dbReference type="ChEBI" id="CHEBI:57783"/>
        <dbReference type="ChEBI" id="CHEBI:58121"/>
        <dbReference type="ChEBI" id="CHEBI:58349"/>
        <dbReference type="ChEBI" id="CHEBI:58759"/>
        <dbReference type="EC" id="1.1.1.44"/>
    </reaction>
</comment>
<evidence type="ECO:0000256" key="6">
    <source>
        <dbReference type="ARBA" id="ARBA00018193"/>
    </source>
</evidence>
<dbReference type="InterPro" id="IPR006113">
    <property type="entry name" value="6PGDH_Gnd/GntZ"/>
</dbReference>
<feature type="binding site" evidence="14">
    <location>
        <position position="460"/>
    </location>
    <ligand>
        <name>substrate</name>
        <note>ligand shared between dimeric partners</note>
    </ligand>
</feature>
<protein>
    <recommendedName>
        <fullName evidence="6 12">6-phosphogluconate dehydrogenase, decarboxylating</fullName>
        <ecNumber evidence="5 12">1.1.1.44</ecNumber>
    </recommendedName>
</protein>
<dbReference type="GO" id="GO:0006098">
    <property type="term" value="P:pentose-phosphate shunt"/>
    <property type="evidence" value="ECO:0007669"/>
    <property type="project" value="UniProtKB-UniPathway"/>
</dbReference>
<dbReference type="Gene3D" id="1.10.1040.10">
    <property type="entry name" value="N-(1-d-carboxylethyl)-l-norvaline Dehydrogenase, domain 2"/>
    <property type="match status" value="1"/>
</dbReference>
<evidence type="ECO:0000256" key="14">
    <source>
        <dbReference type="PIRSR" id="PIRSR000109-2"/>
    </source>
</evidence>
<evidence type="ECO:0000256" key="8">
    <source>
        <dbReference type="ARBA" id="ARBA00023002"/>
    </source>
</evidence>
<dbReference type="PROSITE" id="PS00461">
    <property type="entry name" value="6PGD"/>
    <property type="match status" value="1"/>
</dbReference>
<dbReference type="NCBIfam" id="NF006765">
    <property type="entry name" value="PRK09287.1"/>
    <property type="match status" value="1"/>
</dbReference>
<accession>A0A0R2XDA6</accession>
<evidence type="ECO:0000256" key="5">
    <source>
        <dbReference type="ARBA" id="ARBA00013011"/>
    </source>
</evidence>
<keyword evidence="8 12" id="KW-0560">Oxidoreductase</keyword>
<dbReference type="InterPro" id="IPR013328">
    <property type="entry name" value="6PGD_dom2"/>
</dbReference>
<feature type="binding site" evidence="15">
    <location>
        <begin position="78"/>
        <end position="80"/>
    </location>
    <ligand>
        <name>NADP(+)</name>
        <dbReference type="ChEBI" id="CHEBI:58349"/>
    </ligand>
</feature>
<feature type="binding site" description="in other chain" evidence="14">
    <location>
        <position position="106"/>
    </location>
    <ligand>
        <name>substrate</name>
        <note>ligand shared between dimeric partners</note>
    </ligand>
</feature>
<dbReference type="Gene3D" id="1.20.5.320">
    <property type="entry name" value="6-Phosphogluconate Dehydrogenase, domain 3"/>
    <property type="match status" value="1"/>
</dbReference>
<dbReference type="FunFam" id="3.40.50.720:FF:000007">
    <property type="entry name" value="6-phosphogluconate dehydrogenase, decarboxylating"/>
    <property type="match status" value="1"/>
</dbReference>
<dbReference type="FunFam" id="1.20.5.320:FF:000002">
    <property type="entry name" value="6-phosphogluconate dehydrogenase, decarboxylating"/>
    <property type="match status" value="1"/>
</dbReference>
<dbReference type="Pfam" id="PF00393">
    <property type="entry name" value="6PGD"/>
    <property type="match status" value="1"/>
</dbReference>
<dbReference type="NCBIfam" id="TIGR00873">
    <property type="entry name" value="gnd"/>
    <property type="match status" value="1"/>
</dbReference>
<dbReference type="InterPro" id="IPR008927">
    <property type="entry name" value="6-PGluconate_DH-like_C_sf"/>
</dbReference>
<dbReference type="EC" id="1.1.1.44" evidence="5 12"/>
<feature type="binding site" description="in other chain" evidence="14">
    <location>
        <position position="195"/>
    </location>
    <ligand>
        <name>substrate</name>
        <note>ligand shared between dimeric partners</note>
    </ligand>
</feature>
<comment type="similarity">
    <text evidence="3 12 16">Belongs to the 6-phosphogluconate dehydrogenase family.</text>
</comment>
<feature type="binding site" evidence="14">
    <location>
        <position position="454"/>
    </location>
    <ligand>
        <name>substrate</name>
        <note>ligand shared between dimeric partners</note>
    </ligand>
</feature>
<dbReference type="PANTHER" id="PTHR11811">
    <property type="entry name" value="6-PHOSPHOGLUCONATE DEHYDROGENASE"/>
    <property type="match status" value="1"/>
</dbReference>
<evidence type="ECO:0000256" key="15">
    <source>
        <dbReference type="PIRSR" id="PIRSR000109-3"/>
    </source>
</evidence>
<comment type="subunit">
    <text evidence="4 12">Homodimer.</text>
</comment>
<evidence type="ECO:0000256" key="2">
    <source>
        <dbReference type="ARBA" id="ARBA00004874"/>
    </source>
</evidence>
<proteinExistence type="inferred from homology"/>
<evidence type="ECO:0000256" key="10">
    <source>
        <dbReference type="ARBA" id="ARBA00023126"/>
    </source>
</evidence>
<evidence type="ECO:0000259" key="17">
    <source>
        <dbReference type="SMART" id="SM01350"/>
    </source>
</evidence>
<evidence type="ECO:0000256" key="12">
    <source>
        <dbReference type="PIRNR" id="PIRNR000109"/>
    </source>
</evidence>
<evidence type="ECO:0000256" key="16">
    <source>
        <dbReference type="RuleBase" id="RU000485"/>
    </source>
</evidence>
<feature type="binding site" description="in other chain" evidence="14">
    <location>
        <begin position="132"/>
        <end position="134"/>
    </location>
    <ligand>
        <name>substrate</name>
        <note>ligand shared between dimeric partners</note>
    </ligand>
</feature>
<dbReference type="FunFam" id="1.10.1040.10:FF:000002">
    <property type="entry name" value="6-phosphogluconate dehydrogenase, decarboxylating"/>
    <property type="match status" value="1"/>
</dbReference>